<dbReference type="EMBL" id="CP072793">
    <property type="protein sequence ID" value="QTR52373.1"/>
    <property type="molecule type" value="Genomic_DNA"/>
</dbReference>
<sequence length="385" mass="43902">MLKLAIIRQSYRPDGGAEKIISRLLDGLRRRADVQVSIITQKWQKNILSDSVSILQVARKGWFRSSRFKYFINGVNRVLHTTHFDLVQSHERVPGCQIYRAGDGVHAEWLRIKISREGILGRLFSFFSLFHRVMLRAESKLFHHPNLEVVICISQRGKRDVLHHYPTIDPSKITCIYNGIDIDNYHPQFNVINDPVRVKLDFSPDTPVAIFVGSGFTRKGLDDLLEALVFAVDWQLLVIGKDKKQNRFIEKSRKLGVNNRVHFLGVQTQVQDFYSAADLLIHPAWYEPFGNVVLEAMAMGRGVLVSSNCGASELVEEGINGYVFDTGDSKQLANLLDKCKDRTLLKSLGSNARRTAEQYPISRMVDELLAVYQTLLTENFDENEK</sequence>
<dbReference type="PANTHER" id="PTHR12526">
    <property type="entry name" value="GLYCOSYLTRANSFERASE"/>
    <property type="match status" value="1"/>
</dbReference>
<dbReference type="RefSeq" id="WP_210217922.1">
    <property type="nucleotide sequence ID" value="NZ_CP072793.1"/>
</dbReference>
<dbReference type="InterPro" id="IPR001296">
    <property type="entry name" value="Glyco_trans_1"/>
</dbReference>
<gene>
    <name evidence="3" type="ORF">J9260_11605</name>
</gene>
<evidence type="ECO:0000259" key="1">
    <source>
        <dbReference type="Pfam" id="PF00534"/>
    </source>
</evidence>
<accession>A0A975F7D4</accession>
<dbReference type="KEGG" id="tun:J9260_11605"/>
<name>A0A975F7D4_9GAMM</name>
<dbReference type="SUPFAM" id="SSF53756">
    <property type="entry name" value="UDP-Glycosyltransferase/glycogen phosphorylase"/>
    <property type="match status" value="1"/>
</dbReference>
<dbReference type="Gene3D" id="3.40.50.2000">
    <property type="entry name" value="Glycogen Phosphorylase B"/>
    <property type="match status" value="2"/>
</dbReference>
<dbReference type="GO" id="GO:1901135">
    <property type="term" value="P:carbohydrate derivative metabolic process"/>
    <property type="evidence" value="ECO:0007669"/>
    <property type="project" value="UniProtKB-ARBA"/>
</dbReference>
<protein>
    <submittedName>
        <fullName evidence="3">Glycosyltransferase family 4 protein</fullName>
    </submittedName>
</protein>
<evidence type="ECO:0000313" key="4">
    <source>
        <dbReference type="Proteomes" id="UP000672009"/>
    </source>
</evidence>
<dbReference type="Pfam" id="PF00534">
    <property type="entry name" value="Glycos_transf_1"/>
    <property type="match status" value="1"/>
</dbReference>
<dbReference type="AlphaFoldDB" id="A0A975F7D4"/>
<proteinExistence type="predicted"/>
<dbReference type="Pfam" id="PF13439">
    <property type="entry name" value="Glyco_transf_4"/>
    <property type="match status" value="1"/>
</dbReference>
<dbReference type="CDD" id="cd03801">
    <property type="entry name" value="GT4_PimA-like"/>
    <property type="match status" value="1"/>
</dbReference>
<dbReference type="InterPro" id="IPR028098">
    <property type="entry name" value="Glyco_trans_4-like_N"/>
</dbReference>
<reference evidence="3" key="1">
    <citation type="submission" date="2021-04" db="EMBL/GenBank/DDBJ databases">
        <title>Genomics, taxonomy and metabolism of representatives of sulfur bacteria of the genus Thiothrix: Thiothrix fructosivorans QT, Thiothrix unzii A1T and three new species, Thiothrix subterranea sp. nov., Thiothrix litoralis sp. nov. and 'Candidatus Thiothrix anitrata' sp. nov.</title>
        <authorList>
            <person name="Ravin N.V."/>
            <person name="Smolyakov D."/>
            <person name="Rudenko T.S."/>
            <person name="Mardanov A.V."/>
            <person name="Beletsky A.V."/>
            <person name="Markov N.D."/>
            <person name="Fomenkov A.I."/>
            <person name="Roberts R.J."/>
            <person name="Karnachuk O.V."/>
            <person name="Novikov A."/>
            <person name="Grabovich M.Y."/>
        </authorList>
    </citation>
    <scope>NUCLEOTIDE SEQUENCE</scope>
    <source>
        <strain evidence="3">A1</strain>
    </source>
</reference>
<evidence type="ECO:0000259" key="2">
    <source>
        <dbReference type="Pfam" id="PF13439"/>
    </source>
</evidence>
<feature type="domain" description="Glycosyl transferase family 1" evidence="1">
    <location>
        <begin position="197"/>
        <end position="354"/>
    </location>
</feature>
<dbReference type="PANTHER" id="PTHR12526:SF623">
    <property type="entry name" value="WABG"/>
    <property type="match status" value="1"/>
</dbReference>
<dbReference type="Proteomes" id="UP000672009">
    <property type="component" value="Chromosome"/>
</dbReference>
<evidence type="ECO:0000313" key="3">
    <source>
        <dbReference type="EMBL" id="QTR52373.1"/>
    </source>
</evidence>
<dbReference type="GO" id="GO:0016757">
    <property type="term" value="F:glycosyltransferase activity"/>
    <property type="evidence" value="ECO:0007669"/>
    <property type="project" value="InterPro"/>
</dbReference>
<keyword evidence="4" id="KW-1185">Reference proteome</keyword>
<organism evidence="3 4">
    <name type="scientific">Thiothrix unzii</name>
    <dbReference type="NCBI Taxonomy" id="111769"/>
    <lineage>
        <taxon>Bacteria</taxon>
        <taxon>Pseudomonadati</taxon>
        <taxon>Pseudomonadota</taxon>
        <taxon>Gammaproteobacteria</taxon>
        <taxon>Thiotrichales</taxon>
        <taxon>Thiotrichaceae</taxon>
        <taxon>Thiothrix</taxon>
    </lineage>
</organism>
<feature type="domain" description="Glycosyltransferase subfamily 4-like N-terminal" evidence="2">
    <location>
        <begin position="15"/>
        <end position="183"/>
    </location>
</feature>